<protein>
    <recommendedName>
        <fullName evidence="4 12">Ribosomal RNA small subunit methyltransferase E</fullName>
        <ecNumber evidence="3 12">2.1.1.193</ecNumber>
    </recommendedName>
</protein>
<evidence type="ECO:0000256" key="4">
    <source>
        <dbReference type="ARBA" id="ARBA00013673"/>
    </source>
</evidence>
<dbReference type="InterPro" id="IPR006700">
    <property type="entry name" value="RsmE"/>
</dbReference>
<dbReference type="SUPFAM" id="SSF75217">
    <property type="entry name" value="alpha/beta knot"/>
    <property type="match status" value="1"/>
</dbReference>
<evidence type="ECO:0000256" key="3">
    <source>
        <dbReference type="ARBA" id="ARBA00012328"/>
    </source>
</evidence>
<keyword evidence="6 12" id="KW-0698">rRNA processing</keyword>
<evidence type="ECO:0000259" key="14">
    <source>
        <dbReference type="Pfam" id="PF20260"/>
    </source>
</evidence>
<name>A0A942T1G6_9BACI</name>
<evidence type="ECO:0000256" key="12">
    <source>
        <dbReference type="PIRNR" id="PIRNR015601"/>
    </source>
</evidence>
<dbReference type="GO" id="GO:0070475">
    <property type="term" value="P:rRNA base methylation"/>
    <property type="evidence" value="ECO:0007669"/>
    <property type="project" value="TreeGrafter"/>
</dbReference>
<dbReference type="SUPFAM" id="SSF88697">
    <property type="entry name" value="PUA domain-like"/>
    <property type="match status" value="1"/>
</dbReference>
<evidence type="ECO:0000256" key="5">
    <source>
        <dbReference type="ARBA" id="ARBA00022490"/>
    </source>
</evidence>
<evidence type="ECO:0000313" key="15">
    <source>
        <dbReference type="EMBL" id="MBS4183602.1"/>
    </source>
</evidence>
<keyword evidence="7 12" id="KW-0489">Methyltransferase</keyword>
<comment type="similarity">
    <text evidence="2 12">Belongs to the RNA methyltransferase RsmE family.</text>
</comment>
<dbReference type="EMBL" id="JAGYPE010000003">
    <property type="protein sequence ID" value="MBS4183602.1"/>
    <property type="molecule type" value="Genomic_DNA"/>
</dbReference>
<evidence type="ECO:0000256" key="10">
    <source>
        <dbReference type="ARBA" id="ARBA00025699"/>
    </source>
</evidence>
<accession>A0A942T1G6</accession>
<dbReference type="Pfam" id="PF04452">
    <property type="entry name" value="Methyltrans_RNA"/>
    <property type="match status" value="1"/>
</dbReference>
<comment type="caution">
    <text evidence="15">The sequence shown here is derived from an EMBL/GenBank/DDBJ whole genome shotgun (WGS) entry which is preliminary data.</text>
</comment>
<dbReference type="AlphaFoldDB" id="A0A942T1G6"/>
<dbReference type="PANTHER" id="PTHR30027:SF3">
    <property type="entry name" value="16S RRNA (URACIL(1498)-N(3))-METHYLTRANSFERASE"/>
    <property type="match status" value="1"/>
</dbReference>
<dbReference type="InterPro" id="IPR046887">
    <property type="entry name" value="RsmE_PUA-like"/>
</dbReference>
<evidence type="ECO:0000256" key="1">
    <source>
        <dbReference type="ARBA" id="ARBA00004496"/>
    </source>
</evidence>
<dbReference type="InterPro" id="IPR029028">
    <property type="entry name" value="Alpha/beta_knot_MTases"/>
</dbReference>
<dbReference type="PIRSF" id="PIRSF015601">
    <property type="entry name" value="MTase_slr0722"/>
    <property type="match status" value="1"/>
</dbReference>
<evidence type="ECO:0000256" key="7">
    <source>
        <dbReference type="ARBA" id="ARBA00022603"/>
    </source>
</evidence>
<dbReference type="Pfam" id="PF20260">
    <property type="entry name" value="PUA_4"/>
    <property type="match status" value="1"/>
</dbReference>
<evidence type="ECO:0000256" key="8">
    <source>
        <dbReference type="ARBA" id="ARBA00022679"/>
    </source>
</evidence>
<proteinExistence type="inferred from homology"/>
<dbReference type="Gene3D" id="3.40.1280.10">
    <property type="match status" value="1"/>
</dbReference>
<gene>
    <name evidence="15" type="ORF">KHB02_19615</name>
</gene>
<comment type="catalytic activity">
    <reaction evidence="11 12">
        <text>uridine(1498) in 16S rRNA + S-adenosyl-L-methionine = N(3)-methyluridine(1498) in 16S rRNA + S-adenosyl-L-homocysteine + H(+)</text>
        <dbReference type="Rhea" id="RHEA:42920"/>
        <dbReference type="Rhea" id="RHEA-COMP:10283"/>
        <dbReference type="Rhea" id="RHEA-COMP:10284"/>
        <dbReference type="ChEBI" id="CHEBI:15378"/>
        <dbReference type="ChEBI" id="CHEBI:57856"/>
        <dbReference type="ChEBI" id="CHEBI:59789"/>
        <dbReference type="ChEBI" id="CHEBI:65315"/>
        <dbReference type="ChEBI" id="CHEBI:74502"/>
        <dbReference type="EC" id="2.1.1.193"/>
    </reaction>
</comment>
<feature type="domain" description="Ribosomal RNA small subunit methyltransferase E methyltransferase" evidence="13">
    <location>
        <begin position="79"/>
        <end position="241"/>
    </location>
</feature>
<keyword evidence="9 12" id="KW-0949">S-adenosyl-L-methionine</keyword>
<organism evidence="15">
    <name type="scientific">Neobacillus citreus</name>
    <dbReference type="NCBI Taxonomy" id="2833578"/>
    <lineage>
        <taxon>Bacteria</taxon>
        <taxon>Bacillati</taxon>
        <taxon>Bacillota</taxon>
        <taxon>Bacilli</taxon>
        <taxon>Bacillales</taxon>
        <taxon>Bacillaceae</taxon>
        <taxon>Neobacillus</taxon>
    </lineage>
</organism>
<feature type="domain" description="Ribosomal RNA small subunit methyltransferase E PUA-like" evidence="14">
    <location>
        <begin position="21"/>
        <end position="67"/>
    </location>
</feature>
<comment type="function">
    <text evidence="10 12">Specifically methylates the N3 position of the uracil ring of uridine 1498 (m3U1498) in 16S rRNA. Acts on the fully assembled 30S ribosomal subunit.</text>
</comment>
<dbReference type="NCBIfam" id="NF008693">
    <property type="entry name" value="PRK11713.2-3"/>
    <property type="match status" value="1"/>
</dbReference>
<evidence type="ECO:0000256" key="11">
    <source>
        <dbReference type="ARBA" id="ARBA00047944"/>
    </source>
</evidence>
<reference evidence="15" key="1">
    <citation type="submission" date="2021-05" db="EMBL/GenBank/DDBJ databases">
        <title>Novel Bacillus species.</title>
        <authorList>
            <person name="Liu G."/>
        </authorList>
    </citation>
    <scope>NUCLEOTIDE SEQUENCE</scope>
    <source>
        <strain evidence="15">FJAT-50051</strain>
    </source>
</reference>
<keyword evidence="8 12" id="KW-0808">Transferase</keyword>
<dbReference type="PANTHER" id="PTHR30027">
    <property type="entry name" value="RIBOSOMAL RNA SMALL SUBUNIT METHYLTRANSFERASE E"/>
    <property type="match status" value="1"/>
</dbReference>
<keyword evidence="5 12" id="KW-0963">Cytoplasm</keyword>
<dbReference type="NCBIfam" id="TIGR00046">
    <property type="entry name" value="RsmE family RNA methyltransferase"/>
    <property type="match status" value="1"/>
</dbReference>
<dbReference type="EC" id="2.1.1.193" evidence="3 12"/>
<dbReference type="InterPro" id="IPR015947">
    <property type="entry name" value="PUA-like_sf"/>
</dbReference>
<dbReference type="GO" id="GO:0070042">
    <property type="term" value="F:rRNA (uridine-N3-)-methyltransferase activity"/>
    <property type="evidence" value="ECO:0007669"/>
    <property type="project" value="TreeGrafter"/>
</dbReference>
<evidence type="ECO:0000259" key="13">
    <source>
        <dbReference type="Pfam" id="PF04452"/>
    </source>
</evidence>
<dbReference type="Gene3D" id="2.40.240.20">
    <property type="entry name" value="Hypothetical PUA domain-like, domain 1"/>
    <property type="match status" value="1"/>
</dbReference>
<dbReference type="GO" id="GO:0005737">
    <property type="term" value="C:cytoplasm"/>
    <property type="evidence" value="ECO:0007669"/>
    <property type="project" value="UniProtKB-SubCell"/>
</dbReference>
<evidence type="ECO:0000256" key="9">
    <source>
        <dbReference type="ARBA" id="ARBA00022691"/>
    </source>
</evidence>
<dbReference type="InterPro" id="IPR029026">
    <property type="entry name" value="tRNA_m1G_MTases_N"/>
</dbReference>
<comment type="subcellular location">
    <subcellularLocation>
        <location evidence="1 12">Cytoplasm</location>
    </subcellularLocation>
</comment>
<evidence type="ECO:0000256" key="2">
    <source>
        <dbReference type="ARBA" id="ARBA00005528"/>
    </source>
</evidence>
<dbReference type="InterPro" id="IPR046886">
    <property type="entry name" value="RsmE_MTase_dom"/>
</dbReference>
<sequence length="247" mass="25743">MASLYLVGSLDEVSAGDDVTLDGAEGRHAVAVARVRVGETLRLSDGRGTVATGRVESTTRDSLVLTVTSTQTQPIARPSLALVQALAKGGRDEMAVQAATEIGVDRITPWAASRSVSRWEGPKVEKGRARWAAIAQEASKQAIRARVPVVSDLVTTAQLAAGAVDGPQVALLVLDPAASLRLAEWDAPTDVDEIALVVGPEGGIDDGEFDRLVAAGAVRVRLGETVLRTSTAGPAALAILQTRLGRW</sequence>
<evidence type="ECO:0000256" key="6">
    <source>
        <dbReference type="ARBA" id="ARBA00022552"/>
    </source>
</evidence>
<dbReference type="CDD" id="cd18084">
    <property type="entry name" value="RsmE-like"/>
    <property type="match status" value="1"/>
</dbReference>